<protein>
    <recommendedName>
        <fullName evidence="3">CRISPR system single-strand-specific deoxyribonuclease Cas10/Csm1 (subtype III-A)</fullName>
    </recommendedName>
    <alternativeName>
        <fullName evidence="12">Cyclic oligoadenylate synthase</fullName>
    </alternativeName>
</protein>
<dbReference type="Pfam" id="PF01966">
    <property type="entry name" value="HD"/>
    <property type="match status" value="1"/>
</dbReference>
<dbReference type="InterPro" id="IPR000160">
    <property type="entry name" value="GGDEF_dom"/>
</dbReference>
<dbReference type="PANTHER" id="PTHR36528">
    <property type="entry name" value="CRISPR SYSTEM SINGLE-STRAND-SPECIFIC DEOXYRIBONUCLEASE CAS10/CSM1 (SUBTYPE III-A)"/>
    <property type="match status" value="1"/>
</dbReference>
<dbReference type="PROSITE" id="PS50887">
    <property type="entry name" value="GGDEF"/>
    <property type="match status" value="1"/>
</dbReference>
<evidence type="ECO:0000256" key="4">
    <source>
        <dbReference type="ARBA" id="ARBA00022679"/>
    </source>
</evidence>
<evidence type="ECO:0000256" key="6">
    <source>
        <dbReference type="ARBA" id="ARBA00022741"/>
    </source>
</evidence>
<reference evidence="14 15" key="1">
    <citation type="submission" date="2023-03" db="EMBL/GenBank/DDBJ databases">
        <title>Novel Species.</title>
        <authorList>
            <person name="Ma S."/>
        </authorList>
    </citation>
    <scope>NUCLEOTIDE SEQUENCE [LARGE SCALE GENOMIC DNA]</scope>
    <source>
        <strain evidence="14 15">B11</strain>
    </source>
</reference>
<evidence type="ECO:0000256" key="8">
    <source>
        <dbReference type="ARBA" id="ARBA00022801"/>
    </source>
</evidence>
<evidence type="ECO:0000256" key="7">
    <source>
        <dbReference type="ARBA" id="ARBA00022759"/>
    </source>
</evidence>
<proteinExistence type="inferred from homology"/>
<feature type="domain" description="GGDEF" evidence="13">
    <location>
        <begin position="553"/>
        <end position="704"/>
    </location>
</feature>
<dbReference type="NCBIfam" id="TIGR02578">
    <property type="entry name" value="cas_TM1811_Csm1"/>
    <property type="match status" value="1"/>
</dbReference>
<evidence type="ECO:0000256" key="9">
    <source>
        <dbReference type="ARBA" id="ARBA00022839"/>
    </source>
</evidence>
<dbReference type="InterPro" id="IPR052117">
    <property type="entry name" value="Cas10/Csm1_subtype-III-A"/>
</dbReference>
<evidence type="ECO:0000259" key="13">
    <source>
        <dbReference type="PROSITE" id="PS50887"/>
    </source>
</evidence>
<dbReference type="Pfam" id="PF18211">
    <property type="entry name" value="Csm1_B"/>
    <property type="match status" value="1"/>
</dbReference>
<evidence type="ECO:0000256" key="11">
    <source>
        <dbReference type="ARBA" id="ARBA00023118"/>
    </source>
</evidence>
<keyword evidence="9" id="KW-0269">Exonuclease</keyword>
<dbReference type="Proteomes" id="UP001461341">
    <property type="component" value="Chromosome"/>
</dbReference>
<dbReference type="InterPro" id="IPR054767">
    <property type="entry name" value="Cas10-Cmr2_palm2"/>
</dbReference>
<keyword evidence="6" id="KW-0547">Nucleotide-binding</keyword>
<dbReference type="RefSeq" id="WP_369017660.1">
    <property type="nucleotide sequence ID" value="NZ_CP121689.1"/>
</dbReference>
<dbReference type="EMBL" id="CP121689">
    <property type="protein sequence ID" value="WZL75513.1"/>
    <property type="molecule type" value="Genomic_DNA"/>
</dbReference>
<accession>A0ABZ2YCT7</accession>
<evidence type="ECO:0000256" key="3">
    <source>
        <dbReference type="ARBA" id="ARBA00014333"/>
    </source>
</evidence>
<comment type="similarity">
    <text evidence="2">Belongs to the CRISPR-associated Cas10/Csm1 family.</text>
</comment>
<dbReference type="Gene3D" id="1.10.3210.10">
    <property type="entry name" value="Hypothetical protein af1432"/>
    <property type="match status" value="1"/>
</dbReference>
<dbReference type="PANTHER" id="PTHR36528:SF1">
    <property type="entry name" value="CRISPR SYSTEM SINGLE-STRAND-SPECIFIC DEOXYRIBONUCLEASE CAS10_CSM1 (SUBTYPE III-A)"/>
    <property type="match status" value="1"/>
</dbReference>
<evidence type="ECO:0000256" key="1">
    <source>
        <dbReference type="ARBA" id="ARBA00001968"/>
    </source>
</evidence>
<keyword evidence="5" id="KW-0540">Nuclease</keyword>
<dbReference type="InterPro" id="IPR041062">
    <property type="entry name" value="Csm1_B"/>
</dbReference>
<name>A0ABZ2YCT7_9BACT</name>
<evidence type="ECO:0000256" key="2">
    <source>
        <dbReference type="ARBA" id="ARBA00005700"/>
    </source>
</evidence>
<keyword evidence="15" id="KW-1185">Reference proteome</keyword>
<evidence type="ECO:0000313" key="15">
    <source>
        <dbReference type="Proteomes" id="UP001461341"/>
    </source>
</evidence>
<keyword evidence="8" id="KW-0378">Hydrolase</keyword>
<keyword evidence="7" id="KW-0255">Endonuclease</keyword>
<evidence type="ECO:0000256" key="10">
    <source>
        <dbReference type="ARBA" id="ARBA00022840"/>
    </source>
</evidence>
<organism evidence="14 15">
    <name type="scientific">Thermatribacter velox</name>
    <dbReference type="NCBI Taxonomy" id="3039681"/>
    <lineage>
        <taxon>Bacteria</taxon>
        <taxon>Pseudomonadati</taxon>
        <taxon>Atribacterota</taxon>
        <taxon>Atribacteria</taxon>
        <taxon>Atribacterales</taxon>
        <taxon>Thermatribacteraceae</taxon>
        <taxon>Thermatribacter</taxon>
    </lineage>
</organism>
<dbReference type="InterPro" id="IPR043128">
    <property type="entry name" value="Rev_trsase/Diguanyl_cyclase"/>
</dbReference>
<evidence type="ECO:0000256" key="5">
    <source>
        <dbReference type="ARBA" id="ARBA00022722"/>
    </source>
</evidence>
<comment type="cofactor">
    <cofactor evidence="1">
        <name>a divalent metal cation</name>
        <dbReference type="ChEBI" id="CHEBI:60240"/>
    </cofactor>
</comment>
<dbReference type="InterPro" id="IPR006674">
    <property type="entry name" value="HD_domain"/>
</dbReference>
<keyword evidence="11" id="KW-0051">Antiviral defense</keyword>
<keyword evidence="10" id="KW-0067">ATP-binding</keyword>
<dbReference type="InterPro" id="IPR013408">
    <property type="entry name" value="Cas10/Csm1"/>
</dbReference>
<dbReference type="SUPFAM" id="SSF109604">
    <property type="entry name" value="HD-domain/PDEase-like"/>
    <property type="match status" value="1"/>
</dbReference>
<dbReference type="Gene3D" id="3.30.70.270">
    <property type="match status" value="1"/>
</dbReference>
<evidence type="ECO:0000256" key="12">
    <source>
        <dbReference type="ARBA" id="ARBA00032922"/>
    </source>
</evidence>
<sequence>MPMTEEQFLFAAFIHDLGKLLERSKSLKLSEDIAAANTYGHAKYSAQLIRSVRSGSEGAKGEYDLSSTYLGRVCSEEVEKAVLSHHRPQTVEEKIIQLADWLQSSEREEKEEKEEGKEHYLDVPLVFPFVWVDRNIEPLFYSIAPLALKSNSFLPTQKEKAKKGSQEYQKLAAQFLAKLRSVRDFEQLVNVCEIYLSQVPAQTVGYESDISLFDHSRLTAALAHCLYRDYQRGLLREKDLDDGKEWLKKDIDDPWRPAVVDKELFWFVKLDLSGIQRFIFNVTSKQAARMLKGRSVYLDLLVRYVVKHLLKKAGVSSVNIVYLGGGNAELLLPLVEESLLEEVRQRVSEILWELHRGEIYLAMEWLPLTLKGLLNFIEKREELHERLDIRKRKRFMELGEEKLYQQLFVPQGEGLGEGESCSVCHRRRKEIVSEEERRCEVCQSFVDLTDQVREAKYLLEREVGPSDALPRTVFDIFRCLGFDVKFARSFTHDTRVYILEDVSLNIEGEKERLADGFLLGSFRIPVGDFRKLAGKENETESDSSDEAEKVGDARLGYLKMDVDNLGRLFAELAQREKERSERRRTTALSRYRALSRRIELFFGGYVVNLLTDNKNKSNDVSSRTLFYPVFSGGDDLFVIGKWDNIVNLAGEIRNKFAEYTNHSKRVTLSGGIALFPYNFPVIRASHMVEEGLEQAKNRFYPEDREDPSWIYKDKVGILGEVLSWKEYQLMKGLYEELAAGVKEGKVSRAIFKKIERSLSGLTPIIEESLQGKIHPPRIWRFLYYLRDYPQIAQKIERVVLNNLFEKVKIRNPRLVLVAGRLAALATRKVQDKQKA</sequence>
<keyword evidence="4" id="KW-0808">Transferase</keyword>
<dbReference type="Pfam" id="PF22335">
    <property type="entry name" value="Cas10-Cmr2_palm2"/>
    <property type="match status" value="1"/>
</dbReference>
<gene>
    <name evidence="14" type="primary">cas10</name>
    <name evidence="14" type="ORF">QBE54_07915</name>
</gene>
<evidence type="ECO:0000313" key="14">
    <source>
        <dbReference type="EMBL" id="WZL75513.1"/>
    </source>
</evidence>